<dbReference type="RefSeq" id="WP_013041853.1">
    <property type="nucleotide sequence ID" value="NC_014008.1"/>
</dbReference>
<proteinExistence type="predicted"/>
<reference evidence="2 3" key="1">
    <citation type="journal article" date="2010" name="Stand. Genomic Sci.">
        <title>Complete genome sequence of Coraliomargarita akajimensis type strain (04OKA010-24).</title>
        <authorList>
            <person name="Mavromatis K."/>
            <person name="Abt B."/>
            <person name="Brambilla E."/>
            <person name="Lapidus A."/>
            <person name="Copeland A."/>
            <person name="Deshpande S."/>
            <person name="Nolan M."/>
            <person name="Lucas S."/>
            <person name="Tice H."/>
            <person name="Cheng J.F."/>
            <person name="Han C."/>
            <person name="Detter J.C."/>
            <person name="Woyke T."/>
            <person name="Goodwin L."/>
            <person name="Pitluck S."/>
            <person name="Held B."/>
            <person name="Brettin T."/>
            <person name="Tapia R."/>
            <person name="Ivanova N."/>
            <person name="Mikhailova N."/>
            <person name="Pati A."/>
            <person name="Liolios K."/>
            <person name="Chen A."/>
            <person name="Palaniappan K."/>
            <person name="Land M."/>
            <person name="Hauser L."/>
            <person name="Chang Y.J."/>
            <person name="Jeffries C.D."/>
            <person name="Rohde M."/>
            <person name="Goker M."/>
            <person name="Bristow J."/>
            <person name="Eisen J.A."/>
            <person name="Markowitz V."/>
            <person name="Hugenholtz P."/>
            <person name="Klenk H.P."/>
            <person name="Kyrpides N.C."/>
        </authorList>
    </citation>
    <scope>NUCLEOTIDE SEQUENCE [LARGE SCALE GENOMIC DNA]</scope>
    <source>
        <strain evidence="3">DSM 45221 / IAM 15411 / JCM 23193 / KCTC 12865</strain>
    </source>
</reference>
<gene>
    <name evidence="2" type="ordered locus">Caka_0098</name>
</gene>
<organism evidence="2 3">
    <name type="scientific">Coraliomargarita akajimensis (strain DSM 45221 / IAM 15411 / JCM 23193 / KCTC 12865 / 04OKA010-24)</name>
    <dbReference type="NCBI Taxonomy" id="583355"/>
    <lineage>
        <taxon>Bacteria</taxon>
        <taxon>Pseudomonadati</taxon>
        <taxon>Verrucomicrobiota</taxon>
        <taxon>Opitutia</taxon>
        <taxon>Puniceicoccales</taxon>
        <taxon>Coraliomargaritaceae</taxon>
        <taxon>Coraliomargarita</taxon>
    </lineage>
</organism>
<dbReference type="EMBL" id="CP001998">
    <property type="protein sequence ID" value="ADE53127.1"/>
    <property type="molecule type" value="Genomic_DNA"/>
</dbReference>
<dbReference type="KEGG" id="caa:Caka_0098"/>
<dbReference type="Pfam" id="PF13460">
    <property type="entry name" value="NAD_binding_10"/>
    <property type="match status" value="1"/>
</dbReference>
<name>D5EL25_CORAD</name>
<dbReference type="HOGENOM" id="CLU_071330_2_2_0"/>
<dbReference type="STRING" id="583355.Caka_0098"/>
<keyword evidence="3" id="KW-1185">Reference proteome</keyword>
<dbReference type="eggNOG" id="COG0702">
    <property type="taxonomic scope" value="Bacteria"/>
</dbReference>
<evidence type="ECO:0000313" key="3">
    <source>
        <dbReference type="Proteomes" id="UP000000925"/>
    </source>
</evidence>
<dbReference type="OrthoDB" id="9798632at2"/>
<dbReference type="Proteomes" id="UP000000925">
    <property type="component" value="Chromosome"/>
</dbReference>
<evidence type="ECO:0000259" key="1">
    <source>
        <dbReference type="Pfam" id="PF13460"/>
    </source>
</evidence>
<dbReference type="AlphaFoldDB" id="D5EL25"/>
<dbReference type="PANTHER" id="PTHR14097:SF7">
    <property type="entry name" value="OXIDOREDUCTASE HTATIP2"/>
    <property type="match status" value="1"/>
</dbReference>
<protein>
    <submittedName>
        <fullName evidence="2">Male sterility domain protein</fullName>
    </submittedName>
</protein>
<dbReference type="PANTHER" id="PTHR14097">
    <property type="entry name" value="OXIDOREDUCTASE HTATIP2"/>
    <property type="match status" value="1"/>
</dbReference>
<dbReference type="Gene3D" id="3.40.50.720">
    <property type="entry name" value="NAD(P)-binding Rossmann-like Domain"/>
    <property type="match status" value="1"/>
</dbReference>
<dbReference type="SUPFAM" id="SSF51735">
    <property type="entry name" value="NAD(P)-binding Rossmann-fold domains"/>
    <property type="match status" value="1"/>
</dbReference>
<sequence>MLKRAVVLGATGLVGRHVVEHLSELEDIERIVAVTRRPVDYRSEKVVNEVIQFERLEAHLDIFRGDALFSCLGTTKKQAGSVAAQRRVDYDYQYETARLAAANGVGHYLLVSSAGANAKAVNAYSKMKGELESAVTTLAFERISIFQPSLIVGEREQFRLGEAVAEKLLPLLTFLPPLRKYRAIAGDTVARKMVAVAGASGESRQRYQLDELFTQ</sequence>
<feature type="domain" description="NAD(P)-binding" evidence="1">
    <location>
        <begin position="9"/>
        <end position="123"/>
    </location>
</feature>
<accession>D5EL25</accession>
<evidence type="ECO:0000313" key="2">
    <source>
        <dbReference type="EMBL" id="ADE53127.1"/>
    </source>
</evidence>
<dbReference type="InterPro" id="IPR036291">
    <property type="entry name" value="NAD(P)-bd_dom_sf"/>
</dbReference>
<dbReference type="InterPro" id="IPR016040">
    <property type="entry name" value="NAD(P)-bd_dom"/>
</dbReference>